<dbReference type="Proteomes" id="UP000000851">
    <property type="component" value="Chromosome"/>
</dbReference>
<dbReference type="KEGG" id="cai:Caci_0780"/>
<keyword evidence="3" id="KW-1185">Reference proteome</keyword>
<evidence type="ECO:0000313" key="2">
    <source>
        <dbReference type="EMBL" id="ACU69715.1"/>
    </source>
</evidence>
<dbReference type="AlphaFoldDB" id="C7Q0T7"/>
<protein>
    <submittedName>
        <fullName evidence="2">Uncharacterized protein</fullName>
    </submittedName>
</protein>
<dbReference type="EMBL" id="CP001700">
    <property type="protein sequence ID" value="ACU69715.1"/>
    <property type="molecule type" value="Genomic_DNA"/>
</dbReference>
<dbReference type="InParanoid" id="C7Q0T7"/>
<accession>C7Q0T7</accession>
<proteinExistence type="predicted"/>
<evidence type="ECO:0000256" key="1">
    <source>
        <dbReference type="SAM" id="MobiDB-lite"/>
    </source>
</evidence>
<evidence type="ECO:0000313" key="3">
    <source>
        <dbReference type="Proteomes" id="UP000000851"/>
    </source>
</evidence>
<gene>
    <name evidence="2" type="ordered locus">Caci_0780</name>
</gene>
<name>C7Q0T7_CATAD</name>
<organism evidence="2 3">
    <name type="scientific">Catenulispora acidiphila (strain DSM 44928 / JCM 14897 / NBRC 102108 / NRRL B-24433 / ID139908)</name>
    <dbReference type="NCBI Taxonomy" id="479433"/>
    <lineage>
        <taxon>Bacteria</taxon>
        <taxon>Bacillati</taxon>
        <taxon>Actinomycetota</taxon>
        <taxon>Actinomycetes</taxon>
        <taxon>Catenulisporales</taxon>
        <taxon>Catenulisporaceae</taxon>
        <taxon>Catenulispora</taxon>
    </lineage>
</organism>
<sequence>MRRTVTEHAAAVGTETRNSMVPPAGALGAEA</sequence>
<dbReference type="HOGENOM" id="CLU_3395714_0_0_11"/>
<feature type="region of interest" description="Disordered" evidence="1">
    <location>
        <begin position="1"/>
        <end position="31"/>
    </location>
</feature>
<reference evidence="2 3" key="1">
    <citation type="journal article" date="2009" name="Stand. Genomic Sci.">
        <title>Complete genome sequence of Catenulispora acidiphila type strain (ID 139908).</title>
        <authorList>
            <person name="Copeland A."/>
            <person name="Lapidus A."/>
            <person name="Glavina Del Rio T."/>
            <person name="Nolan M."/>
            <person name="Lucas S."/>
            <person name="Chen F."/>
            <person name="Tice H."/>
            <person name="Cheng J.F."/>
            <person name="Bruce D."/>
            <person name="Goodwin L."/>
            <person name="Pitluck S."/>
            <person name="Mikhailova N."/>
            <person name="Pati A."/>
            <person name="Ivanova N."/>
            <person name="Mavromatis K."/>
            <person name="Chen A."/>
            <person name="Palaniappan K."/>
            <person name="Chain P."/>
            <person name="Land M."/>
            <person name="Hauser L."/>
            <person name="Chang Y.J."/>
            <person name="Jeffries C.D."/>
            <person name="Chertkov O."/>
            <person name="Brettin T."/>
            <person name="Detter J.C."/>
            <person name="Han C."/>
            <person name="Ali Z."/>
            <person name="Tindall B.J."/>
            <person name="Goker M."/>
            <person name="Bristow J."/>
            <person name="Eisen J.A."/>
            <person name="Markowitz V."/>
            <person name="Hugenholtz P."/>
            <person name="Kyrpides N.C."/>
            <person name="Klenk H.P."/>
        </authorList>
    </citation>
    <scope>NUCLEOTIDE SEQUENCE [LARGE SCALE GENOMIC DNA]</scope>
    <source>
        <strain evidence="3">DSM 44928 / JCM 14897 / NBRC 102108 / NRRL B-24433 / ID139908</strain>
    </source>
</reference>